<evidence type="ECO:0000313" key="2">
    <source>
        <dbReference type="EMBL" id="PZQ55710.1"/>
    </source>
</evidence>
<organism evidence="2 3">
    <name type="scientific">Novosphingobium pentaromativorans</name>
    <dbReference type="NCBI Taxonomy" id="205844"/>
    <lineage>
        <taxon>Bacteria</taxon>
        <taxon>Pseudomonadati</taxon>
        <taxon>Pseudomonadota</taxon>
        <taxon>Alphaproteobacteria</taxon>
        <taxon>Sphingomonadales</taxon>
        <taxon>Sphingomonadaceae</taxon>
        <taxon>Novosphingobium</taxon>
    </lineage>
</organism>
<dbReference type="AlphaFoldDB" id="A0A2W5QW98"/>
<sequence length="107" mass="11675">MKQALSFLTAPAALAVAAFGLVAPTLTAHAAEPGGEQGEVRRERRAGNILSIREIEQIVLPRMNGKQYLGPDYDSAAMAYRLKFIQNGRVYFVDVDARTGRVIGQSR</sequence>
<protein>
    <submittedName>
        <fullName evidence="2">Uncharacterized protein</fullName>
    </submittedName>
</protein>
<name>A0A2W5QW98_9SPHN</name>
<gene>
    <name evidence="2" type="ORF">DI555_06695</name>
</gene>
<reference evidence="2 3" key="1">
    <citation type="submission" date="2017-08" db="EMBL/GenBank/DDBJ databases">
        <title>Infants hospitalized years apart are colonized by the same room-sourced microbial strains.</title>
        <authorList>
            <person name="Brooks B."/>
            <person name="Olm M.R."/>
            <person name="Firek B.A."/>
            <person name="Baker R."/>
            <person name="Thomas B.C."/>
            <person name="Morowitz M.J."/>
            <person name="Banfield J.F."/>
        </authorList>
    </citation>
    <scope>NUCLEOTIDE SEQUENCE [LARGE SCALE GENOMIC DNA]</scope>
    <source>
        <strain evidence="2">S2_005_002_R2_33</strain>
    </source>
</reference>
<evidence type="ECO:0000256" key="1">
    <source>
        <dbReference type="SAM" id="SignalP"/>
    </source>
</evidence>
<comment type="caution">
    <text evidence="2">The sequence shown here is derived from an EMBL/GenBank/DDBJ whole genome shotgun (WGS) entry which is preliminary data.</text>
</comment>
<feature type="signal peptide" evidence="1">
    <location>
        <begin position="1"/>
        <end position="30"/>
    </location>
</feature>
<evidence type="ECO:0000313" key="3">
    <source>
        <dbReference type="Proteomes" id="UP000249082"/>
    </source>
</evidence>
<feature type="chain" id="PRO_5015909604" evidence="1">
    <location>
        <begin position="31"/>
        <end position="107"/>
    </location>
</feature>
<dbReference type="Proteomes" id="UP000249082">
    <property type="component" value="Unassembled WGS sequence"/>
</dbReference>
<proteinExistence type="predicted"/>
<keyword evidence="1" id="KW-0732">Signal</keyword>
<accession>A0A2W5QW98</accession>
<dbReference type="EMBL" id="QFPX01000005">
    <property type="protein sequence ID" value="PZQ55710.1"/>
    <property type="molecule type" value="Genomic_DNA"/>
</dbReference>